<feature type="domain" description="J" evidence="2">
    <location>
        <begin position="42"/>
        <end position="107"/>
    </location>
</feature>
<keyword evidence="4" id="KW-1185">Reference proteome</keyword>
<dbReference type="AlphaFoldDB" id="A0A482WPY3"/>
<evidence type="ECO:0000256" key="1">
    <source>
        <dbReference type="SAM" id="Phobius"/>
    </source>
</evidence>
<keyword evidence="1" id="KW-0472">Membrane</keyword>
<dbReference type="STRING" id="195883.A0A482WPY3"/>
<gene>
    <name evidence="3" type="ORF">LSTR_LSTR005122</name>
</gene>
<organism evidence="3 4">
    <name type="scientific">Laodelphax striatellus</name>
    <name type="common">Small brown planthopper</name>
    <name type="synonym">Delphax striatella</name>
    <dbReference type="NCBI Taxonomy" id="195883"/>
    <lineage>
        <taxon>Eukaryota</taxon>
        <taxon>Metazoa</taxon>
        <taxon>Ecdysozoa</taxon>
        <taxon>Arthropoda</taxon>
        <taxon>Hexapoda</taxon>
        <taxon>Insecta</taxon>
        <taxon>Pterygota</taxon>
        <taxon>Neoptera</taxon>
        <taxon>Paraneoptera</taxon>
        <taxon>Hemiptera</taxon>
        <taxon>Auchenorrhyncha</taxon>
        <taxon>Fulgoroidea</taxon>
        <taxon>Delphacidae</taxon>
        <taxon>Criomorphinae</taxon>
        <taxon>Laodelphax</taxon>
    </lineage>
</organism>
<dbReference type="EMBL" id="QKKF02028001">
    <property type="protein sequence ID" value="RZF35594.1"/>
    <property type="molecule type" value="Genomic_DNA"/>
</dbReference>
<dbReference type="InterPro" id="IPR001623">
    <property type="entry name" value="DnaJ_domain"/>
</dbReference>
<proteinExistence type="predicted"/>
<accession>A0A482WPY3</accession>
<dbReference type="PANTHER" id="PTHR44825">
    <property type="match status" value="1"/>
</dbReference>
<evidence type="ECO:0000259" key="2">
    <source>
        <dbReference type="PROSITE" id="PS50076"/>
    </source>
</evidence>
<dbReference type="Pfam" id="PF00226">
    <property type="entry name" value="DnaJ"/>
    <property type="match status" value="1"/>
</dbReference>
<evidence type="ECO:0000313" key="4">
    <source>
        <dbReference type="Proteomes" id="UP000291343"/>
    </source>
</evidence>
<dbReference type="Proteomes" id="UP000291343">
    <property type="component" value="Unassembled WGS sequence"/>
</dbReference>
<dbReference type="FunCoup" id="A0A482WPY3">
    <property type="interactions" value="37"/>
</dbReference>
<dbReference type="InterPro" id="IPR036869">
    <property type="entry name" value="J_dom_sf"/>
</dbReference>
<dbReference type="Gene3D" id="1.10.287.110">
    <property type="entry name" value="DnaJ domain"/>
    <property type="match status" value="1"/>
</dbReference>
<reference evidence="3 4" key="1">
    <citation type="journal article" date="2017" name="Gigascience">
        <title>Genome sequence of the small brown planthopper, Laodelphax striatellus.</title>
        <authorList>
            <person name="Zhu J."/>
            <person name="Jiang F."/>
            <person name="Wang X."/>
            <person name="Yang P."/>
            <person name="Bao Y."/>
            <person name="Zhao W."/>
            <person name="Wang W."/>
            <person name="Lu H."/>
            <person name="Wang Q."/>
            <person name="Cui N."/>
            <person name="Li J."/>
            <person name="Chen X."/>
            <person name="Luo L."/>
            <person name="Yu J."/>
            <person name="Kang L."/>
            <person name="Cui F."/>
        </authorList>
    </citation>
    <scope>NUCLEOTIDE SEQUENCE [LARGE SCALE GENOMIC DNA]</scope>
    <source>
        <strain evidence="3">Lst14</strain>
    </source>
</reference>
<dbReference type="SMR" id="A0A482WPY3"/>
<dbReference type="InParanoid" id="A0A482WPY3"/>
<name>A0A482WPY3_LAOST</name>
<comment type="caution">
    <text evidence="3">The sequence shown here is derived from an EMBL/GenBank/DDBJ whole genome shotgun (WGS) entry which is preliminary data.</text>
</comment>
<sequence>MGSFWVIKCVRDVFPTPENVLALNRLNLYCRNLHTTKQALSDHYKTLNLKRDCTAKEIREAYLKLSKEFHPDLHKGDPAKDKKFSDINVAYSVLSKNHSRKEYDTAIMWKERDPMYYRTDNEKEKEKMWRETWGNPVFHHNRTDLKNDVNDDEYYGVKGIKRIPNARLVMYLICFSFAAGLLQIFLIKVSMKIKHNKEMAETAEIEKDIKYRKDMADSLTKEEYIEQLTAKIMADQVKYGQYRK</sequence>
<dbReference type="PROSITE" id="PS50076">
    <property type="entry name" value="DNAJ_2"/>
    <property type="match status" value="1"/>
</dbReference>
<evidence type="ECO:0000313" key="3">
    <source>
        <dbReference type="EMBL" id="RZF35594.1"/>
    </source>
</evidence>
<dbReference type="SUPFAM" id="SSF46565">
    <property type="entry name" value="Chaperone J-domain"/>
    <property type="match status" value="1"/>
</dbReference>
<dbReference type="SMART" id="SM00271">
    <property type="entry name" value="DnaJ"/>
    <property type="match status" value="1"/>
</dbReference>
<dbReference type="CDD" id="cd06257">
    <property type="entry name" value="DnaJ"/>
    <property type="match status" value="1"/>
</dbReference>
<protein>
    <recommendedName>
        <fullName evidence="2">J domain-containing protein</fullName>
    </recommendedName>
</protein>
<dbReference type="PRINTS" id="PR00625">
    <property type="entry name" value="JDOMAIN"/>
</dbReference>
<feature type="transmembrane region" description="Helical" evidence="1">
    <location>
        <begin position="168"/>
        <end position="187"/>
    </location>
</feature>
<keyword evidence="1" id="KW-1133">Transmembrane helix</keyword>
<dbReference type="InterPro" id="IPR052763">
    <property type="entry name" value="DnaJ_C4"/>
</dbReference>
<dbReference type="PANTHER" id="PTHR44825:SF1">
    <property type="entry name" value="DNAJ HOMOLOG SUBFAMILY C MEMBER 4"/>
    <property type="match status" value="1"/>
</dbReference>
<keyword evidence="1" id="KW-0812">Transmembrane</keyword>
<dbReference type="OrthoDB" id="445556at2759"/>